<protein>
    <submittedName>
        <fullName evidence="1">Uncharacterized protein</fullName>
    </submittedName>
</protein>
<gene>
    <name evidence="1" type="ORF">GCM10025867_50780</name>
</gene>
<organism evidence="1 2">
    <name type="scientific">Frondihabitans sucicola</name>
    <dbReference type="NCBI Taxonomy" id="1268041"/>
    <lineage>
        <taxon>Bacteria</taxon>
        <taxon>Bacillati</taxon>
        <taxon>Actinomycetota</taxon>
        <taxon>Actinomycetes</taxon>
        <taxon>Micrococcales</taxon>
        <taxon>Microbacteriaceae</taxon>
        <taxon>Frondihabitans</taxon>
    </lineage>
</organism>
<name>A0ABN6Y663_9MICO</name>
<keyword evidence="2" id="KW-1185">Reference proteome</keyword>
<dbReference type="EMBL" id="AP027733">
    <property type="protein sequence ID" value="BDZ52837.1"/>
    <property type="molecule type" value="Genomic_DNA"/>
</dbReference>
<sequence>MSAAASPAFASEVWKIVDSRTGRRATSGSFLSEEQCWVQITQWQDRHDRGGRPDVTFDQLTHMKPVLDDPNEPRDAAMNDWRVIDERSGLAVKVRAPDHIEPDFLDALAHWQERFYAERVPSWSPADLDTNGTENQGEAA</sequence>
<geneLocation type="plasmid" evidence="1 2">
    <name>pNBRC108728a</name>
</geneLocation>
<dbReference type="RefSeq" id="WP_286347119.1">
    <property type="nucleotide sequence ID" value="NZ_AP027733.1"/>
</dbReference>
<evidence type="ECO:0000313" key="2">
    <source>
        <dbReference type="Proteomes" id="UP001321486"/>
    </source>
</evidence>
<keyword evidence="1" id="KW-0614">Plasmid</keyword>
<evidence type="ECO:0000313" key="1">
    <source>
        <dbReference type="EMBL" id="BDZ52837.1"/>
    </source>
</evidence>
<dbReference type="Proteomes" id="UP001321486">
    <property type="component" value="Plasmid pNBRC108728a"/>
</dbReference>
<reference evidence="2" key="1">
    <citation type="journal article" date="2019" name="Int. J. Syst. Evol. Microbiol.">
        <title>The Global Catalogue of Microorganisms (GCM) 10K type strain sequencing project: providing services to taxonomists for standard genome sequencing and annotation.</title>
        <authorList>
            <consortium name="The Broad Institute Genomics Platform"/>
            <consortium name="The Broad Institute Genome Sequencing Center for Infectious Disease"/>
            <person name="Wu L."/>
            <person name="Ma J."/>
        </authorList>
    </citation>
    <scope>NUCLEOTIDE SEQUENCE [LARGE SCALE GENOMIC DNA]</scope>
    <source>
        <strain evidence="2">NBRC 108728</strain>
    </source>
</reference>
<proteinExistence type="predicted"/>
<accession>A0ABN6Y663</accession>